<dbReference type="OrthoDB" id="10520457at2759"/>
<feature type="compositionally biased region" description="Basic and acidic residues" evidence="1">
    <location>
        <begin position="1"/>
        <end position="16"/>
    </location>
</feature>
<dbReference type="GeneID" id="63849652"/>
<accession>A0A9P4GRZ1</accession>
<feature type="region of interest" description="Disordered" evidence="1">
    <location>
        <begin position="1"/>
        <end position="36"/>
    </location>
</feature>
<evidence type="ECO:0000256" key="1">
    <source>
        <dbReference type="SAM" id="MobiDB-lite"/>
    </source>
</evidence>
<organism evidence="3 4">
    <name type="scientific">Cucurbitaria berberidis CBS 394.84</name>
    <dbReference type="NCBI Taxonomy" id="1168544"/>
    <lineage>
        <taxon>Eukaryota</taxon>
        <taxon>Fungi</taxon>
        <taxon>Dikarya</taxon>
        <taxon>Ascomycota</taxon>
        <taxon>Pezizomycotina</taxon>
        <taxon>Dothideomycetes</taxon>
        <taxon>Pleosporomycetidae</taxon>
        <taxon>Pleosporales</taxon>
        <taxon>Pleosporineae</taxon>
        <taxon>Cucurbitariaceae</taxon>
        <taxon>Cucurbitaria</taxon>
    </lineage>
</organism>
<dbReference type="RefSeq" id="XP_040792914.1">
    <property type="nucleotide sequence ID" value="XM_040932401.1"/>
</dbReference>
<evidence type="ECO:0000313" key="4">
    <source>
        <dbReference type="Proteomes" id="UP000800039"/>
    </source>
</evidence>
<evidence type="ECO:0000256" key="2">
    <source>
        <dbReference type="SAM" id="Phobius"/>
    </source>
</evidence>
<dbReference type="Proteomes" id="UP000800039">
    <property type="component" value="Unassembled WGS sequence"/>
</dbReference>
<feature type="transmembrane region" description="Helical" evidence="2">
    <location>
        <begin position="200"/>
        <end position="218"/>
    </location>
</feature>
<name>A0A9P4GRZ1_9PLEO</name>
<keyword evidence="2" id="KW-0812">Transmembrane</keyword>
<comment type="caution">
    <text evidence="3">The sequence shown here is derived from an EMBL/GenBank/DDBJ whole genome shotgun (WGS) entry which is preliminary data.</text>
</comment>
<proteinExistence type="predicted"/>
<feature type="transmembrane region" description="Helical" evidence="2">
    <location>
        <begin position="104"/>
        <end position="122"/>
    </location>
</feature>
<feature type="transmembrane region" description="Helical" evidence="2">
    <location>
        <begin position="43"/>
        <end position="65"/>
    </location>
</feature>
<protein>
    <submittedName>
        <fullName evidence="3">Uncharacterized protein</fullName>
    </submittedName>
</protein>
<dbReference type="EMBL" id="ML976614">
    <property type="protein sequence ID" value="KAF1850351.1"/>
    <property type="molecule type" value="Genomic_DNA"/>
</dbReference>
<reference evidence="3" key="1">
    <citation type="submission" date="2020-01" db="EMBL/GenBank/DDBJ databases">
        <authorList>
            <consortium name="DOE Joint Genome Institute"/>
            <person name="Haridas S."/>
            <person name="Albert R."/>
            <person name="Binder M."/>
            <person name="Bloem J."/>
            <person name="Labutti K."/>
            <person name="Salamov A."/>
            <person name="Andreopoulos B."/>
            <person name="Baker S.E."/>
            <person name="Barry K."/>
            <person name="Bills G."/>
            <person name="Bluhm B.H."/>
            <person name="Cannon C."/>
            <person name="Castanera R."/>
            <person name="Culley D.E."/>
            <person name="Daum C."/>
            <person name="Ezra D."/>
            <person name="Gonzalez J.B."/>
            <person name="Henrissat B."/>
            <person name="Kuo A."/>
            <person name="Liang C."/>
            <person name="Lipzen A."/>
            <person name="Lutzoni F."/>
            <person name="Magnuson J."/>
            <person name="Mondo S."/>
            <person name="Nolan M."/>
            <person name="Ohm R."/>
            <person name="Pangilinan J."/>
            <person name="Park H.-J."/>
            <person name="Ramirez L."/>
            <person name="Alfaro M."/>
            <person name="Sun H."/>
            <person name="Tritt A."/>
            <person name="Yoshinaga Y."/>
            <person name="Zwiers L.-H."/>
            <person name="Turgeon B.G."/>
            <person name="Goodwin S.B."/>
            <person name="Spatafora J.W."/>
            <person name="Crous P.W."/>
            <person name="Grigoriev I.V."/>
        </authorList>
    </citation>
    <scope>NUCLEOTIDE SEQUENCE</scope>
    <source>
        <strain evidence="3">CBS 394.84</strain>
    </source>
</reference>
<gene>
    <name evidence="3" type="ORF">K460DRAFT_361157</name>
</gene>
<sequence length="242" mass="27086">MSTMDDKYPEDKERGENTTTSQQHALDRSNTSNPPTHSARQTAFLLTLLWTCWLVACTSDTFLSIERAMATYTRMTPLQYWIYRKRWDVWVYRTSPWPILPGPALTKICIASLTLCTLLFLTLTNTRHASKDDVSLAVTNLSMSVCIVVGTWVGAAPREVALIAMPIGWLVAATGFLVCSRATGNRDFGAALHVSEKVGSWVNSASLAVFFALNVWVFGFENEFVILYCAWRAVGVVYRWLG</sequence>
<dbReference type="AlphaFoldDB" id="A0A9P4GRZ1"/>
<keyword evidence="2" id="KW-1133">Transmembrane helix</keyword>
<feature type="transmembrane region" description="Helical" evidence="2">
    <location>
        <begin position="160"/>
        <end position="179"/>
    </location>
</feature>
<keyword evidence="4" id="KW-1185">Reference proteome</keyword>
<evidence type="ECO:0000313" key="3">
    <source>
        <dbReference type="EMBL" id="KAF1850351.1"/>
    </source>
</evidence>
<feature type="compositionally biased region" description="Polar residues" evidence="1">
    <location>
        <begin position="17"/>
        <end position="36"/>
    </location>
</feature>
<feature type="transmembrane region" description="Helical" evidence="2">
    <location>
        <begin position="224"/>
        <end position="241"/>
    </location>
</feature>
<keyword evidence="2" id="KW-0472">Membrane</keyword>
<feature type="transmembrane region" description="Helical" evidence="2">
    <location>
        <begin position="134"/>
        <end position="154"/>
    </location>
</feature>